<organism evidence="2 3">
    <name type="scientific">Burkholderia cepacia</name>
    <name type="common">Pseudomonas cepacia</name>
    <dbReference type="NCBI Taxonomy" id="292"/>
    <lineage>
        <taxon>Bacteria</taxon>
        <taxon>Pseudomonadati</taxon>
        <taxon>Pseudomonadota</taxon>
        <taxon>Betaproteobacteria</taxon>
        <taxon>Burkholderiales</taxon>
        <taxon>Burkholderiaceae</taxon>
        <taxon>Burkholderia</taxon>
        <taxon>Burkholderia cepacia complex</taxon>
    </lineage>
</organism>
<dbReference type="AlphaFoldDB" id="A0AAE8T618"/>
<protein>
    <submittedName>
        <fullName evidence="2">Uncharacterized protein</fullName>
    </submittedName>
</protein>
<comment type="caution">
    <text evidence="2">The sequence shown here is derived from an EMBL/GenBank/DDBJ whole genome shotgun (WGS) entry which is preliminary data.</text>
</comment>
<sequence>MGTKMLSAFDATGAEITTDERARGRGIEPFKCTGCGIGVSYVPAHPKERDGKPYLVHAFYRLKPNTTHQETCKFAVEDKVSAIAARSDGLLESLKKGKYRFRLLTINHEPDSSLSKSSAKESKQTKSHRTTSTEFEKSDTRRLATYLSTAKRILQLRAACESDASIKDALELVFSGQSVGWPDFYYETEQFLAAFRWASNIANPFPIALQGQVRNIIPRTTRSGVYHIINLKSAKAVPLAGDPKIGETCQAAIWSREAAWVERFSENDEILAFGHWEHAMRQPCPQPPKSVAKFPLFLNRQLTMRLIFPTQIAKLSDAD</sequence>
<dbReference type="Proteomes" id="UP000250416">
    <property type="component" value="Unassembled WGS sequence"/>
</dbReference>
<gene>
    <name evidence="2" type="ORF">NCTC10661_05748</name>
</gene>
<proteinExistence type="predicted"/>
<evidence type="ECO:0000313" key="3">
    <source>
        <dbReference type="Proteomes" id="UP000250416"/>
    </source>
</evidence>
<dbReference type="EMBL" id="UARD01000038">
    <property type="protein sequence ID" value="SQA56958.1"/>
    <property type="molecule type" value="Genomic_DNA"/>
</dbReference>
<name>A0AAE8T618_BURCE</name>
<feature type="region of interest" description="Disordered" evidence="1">
    <location>
        <begin position="111"/>
        <end position="136"/>
    </location>
</feature>
<evidence type="ECO:0000313" key="2">
    <source>
        <dbReference type="EMBL" id="SQA56958.1"/>
    </source>
</evidence>
<accession>A0AAE8T618</accession>
<evidence type="ECO:0000256" key="1">
    <source>
        <dbReference type="SAM" id="MobiDB-lite"/>
    </source>
</evidence>
<dbReference type="RefSeq" id="WP_146774269.1">
    <property type="nucleotide sequence ID" value="NZ_CADEUP010000010.1"/>
</dbReference>
<reference evidence="2 3" key="1">
    <citation type="submission" date="2018-06" db="EMBL/GenBank/DDBJ databases">
        <authorList>
            <consortium name="Pathogen Informatics"/>
            <person name="Doyle S."/>
        </authorList>
    </citation>
    <scope>NUCLEOTIDE SEQUENCE [LARGE SCALE GENOMIC DNA]</scope>
    <source>
        <strain evidence="2 3">NCTC10661</strain>
    </source>
</reference>